<dbReference type="Pfam" id="PF08318">
    <property type="entry name" value="COG4_m"/>
    <property type="match status" value="1"/>
</dbReference>
<keyword evidence="6" id="KW-0333">Golgi apparatus</keyword>
<comment type="similarity">
    <text evidence="2">Belongs to the COG4 family.</text>
</comment>
<dbReference type="SMART" id="SM00762">
    <property type="entry name" value="Cog4"/>
    <property type="match status" value="1"/>
</dbReference>
<dbReference type="GO" id="GO:0006890">
    <property type="term" value="P:retrograde vesicle-mediated transport, Golgi to endoplasmic reticulum"/>
    <property type="evidence" value="ECO:0007669"/>
    <property type="project" value="TreeGrafter"/>
</dbReference>
<evidence type="ECO:0000313" key="11">
    <source>
        <dbReference type="Proteomes" id="UP000594260"/>
    </source>
</evidence>
<dbReference type="GO" id="GO:0000139">
    <property type="term" value="C:Golgi membrane"/>
    <property type="evidence" value="ECO:0007669"/>
    <property type="project" value="UniProtKB-SubCell"/>
</dbReference>
<proteinExistence type="inferred from homology"/>
<dbReference type="GeneID" id="111245795"/>
<name>A0A7M7JPC1_VARDE</name>
<evidence type="ECO:0000256" key="1">
    <source>
        <dbReference type="ARBA" id="ARBA00004395"/>
    </source>
</evidence>
<dbReference type="InParanoid" id="A0A7M7JPC1"/>
<dbReference type="KEGG" id="vde:111245795"/>
<sequence length="765" mass="85890">MARCASHQYLYSSVLIELTIGNYVEETSKRLEELVLSHANIGEKILKLHKVVPAFQFLHSDTEELTKIVTYTSCLAENISRKVKQLDLAKSLVAGSLRRVEDIMDLRACTEGVKTALHDEDFEQAAAHVHRFLGLDQRGLRSCVGDEMVEGTSLEEAFSALTAAQGTLIDIVTQRFNEALSRSDQASIERFFKIFPLLNQQHEGLTKYSNYLCRQVTDNACRSLRIAQSMSKSDKRYAVALADSFSELFEDAARLIEIHQPLVERYYGHGELYVLVEILHREVCVQQRRIFQELLSSRVLARRCKKAQDTLIKGSLTDRSSTGLRGNSSSGNLYATQDPLIETKEVDAILEELALIHKHAELYFRFIKRRVNDDLEQSKLSPEVKASRITELNQKVAVCELNKDMQELMSYYICLEEFFMVESVKKAVELESFEESSPTSSLLDDVFFLLKKCLRRAFSTASADGACAMLNHSGSLIEGEFARASQERLQRGFPTGAMMDHAINIMQGKLQSQAEQERDREQFVVTLNNLDTACDYVDTLVTALTAECPKRFPGCSAQERGKLEACLANVGAAGARLRSLSSAGIGQLCASAVRPHIKAACDAFHTANHQLSEAEFAQLEADDGLRPFIQQLVMNLDSLLNSFREVLTAKNHEQLVALVASEITQLLEKAALKTIYNRLGGMQLDKELRYLIGYLTKVASWSIRDRFSKLTQISLLLNIDSISEVEEICSANQSSLTWRLTPAEVRQALGLRTEFKSDEIKKLHL</sequence>
<dbReference type="InterPro" id="IPR048682">
    <property type="entry name" value="COG4"/>
</dbReference>
<dbReference type="Pfam" id="PF20662">
    <property type="entry name" value="COG4_C"/>
    <property type="match status" value="1"/>
</dbReference>
<dbReference type="InterPro" id="IPR048680">
    <property type="entry name" value="COG4_N"/>
</dbReference>
<accession>A0A7M7JPC1</accession>
<dbReference type="CTD" id="25839"/>
<evidence type="ECO:0000256" key="5">
    <source>
        <dbReference type="ARBA" id="ARBA00022927"/>
    </source>
</evidence>
<dbReference type="GO" id="GO:0015031">
    <property type="term" value="P:protein transport"/>
    <property type="evidence" value="ECO:0007669"/>
    <property type="project" value="UniProtKB-KW"/>
</dbReference>
<dbReference type="RefSeq" id="XP_022650322.1">
    <property type="nucleotide sequence ID" value="XM_022794587.1"/>
</dbReference>
<evidence type="ECO:0000256" key="3">
    <source>
        <dbReference type="ARBA" id="ARBA00020975"/>
    </source>
</evidence>
<dbReference type="InterPro" id="IPR048684">
    <property type="entry name" value="COG4_C"/>
</dbReference>
<dbReference type="EnsemblMetazoa" id="XM_022794587">
    <property type="protein sequence ID" value="XP_022650322"/>
    <property type="gene ID" value="LOC111245795"/>
</dbReference>
<dbReference type="FunCoup" id="A0A7M7JPC1">
    <property type="interactions" value="1774"/>
</dbReference>
<evidence type="ECO:0000256" key="2">
    <source>
        <dbReference type="ARBA" id="ARBA00009215"/>
    </source>
</evidence>
<dbReference type="AlphaFoldDB" id="A0A7M7JPC1"/>
<organism evidence="10 11">
    <name type="scientific">Varroa destructor</name>
    <name type="common">Honeybee mite</name>
    <dbReference type="NCBI Taxonomy" id="109461"/>
    <lineage>
        <taxon>Eukaryota</taxon>
        <taxon>Metazoa</taxon>
        <taxon>Ecdysozoa</taxon>
        <taxon>Arthropoda</taxon>
        <taxon>Chelicerata</taxon>
        <taxon>Arachnida</taxon>
        <taxon>Acari</taxon>
        <taxon>Parasitiformes</taxon>
        <taxon>Mesostigmata</taxon>
        <taxon>Gamasina</taxon>
        <taxon>Dermanyssoidea</taxon>
        <taxon>Varroidae</taxon>
        <taxon>Varroa</taxon>
    </lineage>
</organism>
<evidence type="ECO:0000259" key="9">
    <source>
        <dbReference type="SMART" id="SM00762"/>
    </source>
</evidence>
<dbReference type="PANTHER" id="PTHR24016">
    <property type="entry name" value="CONSERVED OLIGOMERIC GOLGI COMPLEX SUBUNIT 4"/>
    <property type="match status" value="1"/>
</dbReference>
<keyword evidence="5" id="KW-0653">Protein transport</keyword>
<evidence type="ECO:0000256" key="7">
    <source>
        <dbReference type="ARBA" id="ARBA00023136"/>
    </source>
</evidence>
<evidence type="ECO:0000313" key="10">
    <source>
        <dbReference type="EnsemblMetazoa" id="XP_022650322"/>
    </source>
</evidence>
<dbReference type="PANTHER" id="PTHR24016:SF0">
    <property type="entry name" value="CONSERVED OLIGOMERIC GOLGI COMPLEX SUBUNIT 4"/>
    <property type="match status" value="1"/>
</dbReference>
<dbReference type="Proteomes" id="UP000594260">
    <property type="component" value="Unplaced"/>
</dbReference>
<evidence type="ECO:0000256" key="6">
    <source>
        <dbReference type="ARBA" id="ARBA00023034"/>
    </source>
</evidence>
<keyword evidence="7" id="KW-0472">Membrane</keyword>
<dbReference type="Gene3D" id="1.10.287.1060">
    <property type="entry name" value="ESAT-6-like"/>
    <property type="match status" value="1"/>
</dbReference>
<comment type="subcellular location">
    <subcellularLocation>
        <location evidence="1">Golgi apparatus membrane</location>
        <topology evidence="1">Peripheral membrane protein</topology>
    </subcellularLocation>
</comment>
<dbReference type="GO" id="GO:0007030">
    <property type="term" value="P:Golgi organization"/>
    <property type="evidence" value="ECO:0007669"/>
    <property type="project" value="TreeGrafter"/>
</dbReference>
<keyword evidence="4" id="KW-0813">Transport</keyword>
<evidence type="ECO:0000256" key="4">
    <source>
        <dbReference type="ARBA" id="ARBA00022448"/>
    </source>
</evidence>
<keyword evidence="11" id="KW-1185">Reference proteome</keyword>
<dbReference type="InterPro" id="IPR013167">
    <property type="entry name" value="COG4_M"/>
</dbReference>
<dbReference type="GO" id="GO:0017119">
    <property type="term" value="C:Golgi transport complex"/>
    <property type="evidence" value="ECO:0007669"/>
    <property type="project" value="TreeGrafter"/>
</dbReference>
<dbReference type="Pfam" id="PF20663">
    <property type="entry name" value="COG4_N"/>
    <property type="match status" value="1"/>
</dbReference>
<feature type="domain" description="COG4 transport protein middle alpha-helical bundle" evidence="9">
    <location>
        <begin position="161"/>
        <end position="490"/>
    </location>
</feature>
<dbReference type="Gene3D" id="1.20.58.1970">
    <property type="match status" value="1"/>
</dbReference>
<reference evidence="10" key="1">
    <citation type="submission" date="2021-01" db="UniProtKB">
        <authorList>
            <consortium name="EnsemblMetazoa"/>
        </authorList>
    </citation>
    <scope>IDENTIFICATION</scope>
</reference>
<protein>
    <recommendedName>
        <fullName evidence="3">Conserved oligomeric Golgi complex subunit 4</fullName>
    </recommendedName>
    <alternativeName>
        <fullName evidence="8">Component of oligomeric Golgi complex 4</fullName>
    </alternativeName>
</protein>
<evidence type="ECO:0000256" key="8">
    <source>
        <dbReference type="ARBA" id="ARBA00031340"/>
    </source>
</evidence>